<evidence type="ECO:0000313" key="3">
    <source>
        <dbReference type="Proteomes" id="UP000521943"/>
    </source>
</evidence>
<sequence length="232" mass="25887">MDWPSAHPQNPASRPQLHYATSLVSSAASFRIALIDTDSPTSSVHTVTKEKLVETQPDDVDMPHLAEVVEQHADQIRSELFKQQQQQEAEAAFTRRGSRDSQQDRPLVRKLIGEDHAHHNVLTGIRVSRCQAVIQRPLTNDDFPARHTFSFDIVGNELTPSILYFSRGYRIPGRRNTLKYLRENASSICSSIKSQVKAGAHSPESIAIRETIRPSNPKRLGESSRTGGCDPS</sequence>
<evidence type="ECO:0000313" key="2">
    <source>
        <dbReference type="EMBL" id="KAF6764404.1"/>
    </source>
</evidence>
<dbReference type="OrthoDB" id="2444060at2759"/>
<comment type="caution">
    <text evidence="2">The sequence shown here is derived from an EMBL/GenBank/DDBJ whole genome shotgun (WGS) entry which is preliminary data.</text>
</comment>
<proteinExistence type="predicted"/>
<dbReference type="EMBL" id="JACGCI010000004">
    <property type="protein sequence ID" value="KAF6764404.1"/>
    <property type="molecule type" value="Genomic_DNA"/>
</dbReference>
<evidence type="ECO:0000256" key="1">
    <source>
        <dbReference type="SAM" id="MobiDB-lite"/>
    </source>
</evidence>
<dbReference type="AlphaFoldDB" id="A0A8H6MFP4"/>
<dbReference type="Proteomes" id="UP000521943">
    <property type="component" value="Unassembled WGS sequence"/>
</dbReference>
<protein>
    <submittedName>
        <fullName evidence="2">Uncharacterized protein</fullName>
    </submittedName>
</protein>
<accession>A0A8H6MFP4</accession>
<reference evidence="2 3" key="1">
    <citation type="submission" date="2020-07" db="EMBL/GenBank/DDBJ databases">
        <title>Comparative genomics of pyrophilous fungi reveals a link between fire events and developmental genes.</title>
        <authorList>
            <consortium name="DOE Joint Genome Institute"/>
            <person name="Steindorff A.S."/>
            <person name="Carver A."/>
            <person name="Calhoun S."/>
            <person name="Stillman K."/>
            <person name="Liu H."/>
            <person name="Lipzen A."/>
            <person name="Pangilinan J."/>
            <person name="Labutti K."/>
            <person name="Bruns T.D."/>
            <person name="Grigoriev I.V."/>
        </authorList>
    </citation>
    <scope>NUCLEOTIDE SEQUENCE [LARGE SCALE GENOMIC DNA]</scope>
    <source>
        <strain evidence="2 3">CBS 144469</strain>
    </source>
</reference>
<feature type="region of interest" description="Disordered" evidence="1">
    <location>
        <begin position="86"/>
        <end position="105"/>
    </location>
</feature>
<name>A0A8H6MFP4_9AGAR</name>
<gene>
    <name evidence="2" type="ORF">DFP72DRAFT_1163370</name>
</gene>
<keyword evidence="3" id="KW-1185">Reference proteome</keyword>
<feature type="region of interest" description="Disordered" evidence="1">
    <location>
        <begin position="200"/>
        <end position="232"/>
    </location>
</feature>
<organism evidence="2 3">
    <name type="scientific">Ephemerocybe angulata</name>
    <dbReference type="NCBI Taxonomy" id="980116"/>
    <lineage>
        <taxon>Eukaryota</taxon>
        <taxon>Fungi</taxon>
        <taxon>Dikarya</taxon>
        <taxon>Basidiomycota</taxon>
        <taxon>Agaricomycotina</taxon>
        <taxon>Agaricomycetes</taxon>
        <taxon>Agaricomycetidae</taxon>
        <taxon>Agaricales</taxon>
        <taxon>Agaricineae</taxon>
        <taxon>Psathyrellaceae</taxon>
        <taxon>Ephemerocybe</taxon>
    </lineage>
</organism>